<feature type="domain" description="Hint" evidence="15">
    <location>
        <begin position="1022"/>
        <end position="1069"/>
    </location>
</feature>
<keyword evidence="18" id="KW-1185">Reference proteome</keyword>
<sequence>MTDEDYFESLETRLDDVIELAERARERGADPTPEVEIPVAKDLADRVENLIGVEGVAERIRALEETEDSREDVALRLAEEFADGGFPPESRDDKAEAAIRTAVALLTEGVVAAPIEGIDGVDLLTNDDGSEYLKVEYAGPIRSAGGTAQALSVLIADYVGSSLGVDAYSPRDDEVERYVEEINLYANETGLQYTPKDKETRLVIENCPICLDGEPTTEREVSGYRDLERIDTNRGRGGMCLVTAEGIALKAPKIKKYVDALDMDGWDWIDELIHDTSDGDEEDDGEVEVKPNKKFLNDLTAGRPIFSHPSREGGFRLRYARARNCGLAASGVSPATMVLFDDFLAAGTQIKTERPGKAQGVAPVDGIEGPTVVLSNGEVRRIDDAEEARRVRNGVERILDVGEIAVPYGEFLENNHPLVPGSYTYDWWVQEVGETEADVSELREAFGLRELGARQAFRLARKYEAPLHPRFTYLWHDIGRDGYATLTEALEQRTDDELVFDGSAAPVLGSLLVPHVQDDEVRVEGDHAYVLGECLDADSVEFADNDSALLAAREAAGVEIRERAPTRIGARMGRPEKSEKREMNPAVHCLFPIGDAGGSQRDIDEAASHAETMRDTVGEIEVSAGGRRCPSCGNETYEAVCDCGERTEAVPRCPSCGIEVDEGVEECPRCGGGTTTVRRFDVRIDERYRDALDNVGERPSYDILKCVKGLMSERETPEPLEKGVLRAKHDVSTFKDGTVRYDMTDLPLTAFRPDEVGISVDRLREMGYEHDADGEPLTDGEQVVELKPQDVVLSRDSAEHLKRVADFVDDLLTEYYGVEPYHELDGTDDIVGELVMGLAPHTSAGVLGRVVGFTDASVGYAHPFFHAAKRRNCFAPDTKMPFIDEEGSLRHKTVESFVEKRLENTDEDGIRRDDFGTVVAGAEEVEVPSLDEDGEMKLKPVEAVSRHPAPEHLVKITTRDGRDIVVTPDHEMQIPDGSGGVTAERASEICRGDELMTPRHLDTVPDGGVSTVLSNGFERETDSDVEVDMVNSVEYVQSDTDYVYCLTVADTGSLVVNDLASKQCDGDEDCVTLMSDALVNFSREYLPDQRGGQMDAPLVMTSRIDPTEIDDEAHNVDKVSRYPLSFYEAAREYAHPKEVDVDIADDDLGTDAAFDGFGTTVETTRIDAGPENSAYKILPSMDEKTTAQLEIGRKTRAVDESDVAERVVESHFLPDLIGNLRAFTQQEFRCLDCNSKFRRPPLSGDCDCGGEVTLTVHKGSVKKYLDVALETGEKYGVSDYTMQRLEQLRRQIDSLFEDDKSTQSGIADFM</sequence>
<keyword evidence="6 14" id="KW-0540">Nuclease</keyword>
<dbReference type="SMART" id="SM00306">
    <property type="entry name" value="HintN"/>
    <property type="match status" value="1"/>
</dbReference>
<comment type="function">
    <text evidence="12 14">Possesses two activities: a DNA synthesis (polymerase) and an exonucleolytic activity that degrades single-stranded DNA in the 3'- to 5'-direction. Has a template-primer preference which is characteristic of a replicative DNA polymerase.</text>
</comment>
<dbReference type="EC" id="2.7.7.7" evidence="14"/>
<evidence type="ECO:0000256" key="5">
    <source>
        <dbReference type="ARBA" id="ARBA00022705"/>
    </source>
</evidence>
<dbReference type="InterPro" id="IPR056172">
    <property type="entry name" value="PolC_DP2_cat_dom"/>
</dbReference>
<evidence type="ECO:0000256" key="9">
    <source>
        <dbReference type="ARBA" id="ARBA00022932"/>
    </source>
</evidence>
<evidence type="ECO:0000259" key="16">
    <source>
        <dbReference type="SMART" id="SM00306"/>
    </source>
</evidence>
<dbReference type="Pfam" id="PF24844">
    <property type="entry name" value="PolC_DP2_central"/>
    <property type="match status" value="1"/>
</dbReference>
<comment type="catalytic activity">
    <reaction evidence="13 14">
        <text>DNA(n) + a 2'-deoxyribonucleoside 5'-triphosphate = DNA(n+1) + diphosphate</text>
        <dbReference type="Rhea" id="RHEA:22508"/>
        <dbReference type="Rhea" id="RHEA-COMP:17339"/>
        <dbReference type="Rhea" id="RHEA-COMP:17340"/>
        <dbReference type="ChEBI" id="CHEBI:33019"/>
        <dbReference type="ChEBI" id="CHEBI:61560"/>
        <dbReference type="ChEBI" id="CHEBI:173112"/>
        <dbReference type="EC" id="2.7.7.7"/>
    </reaction>
</comment>
<dbReference type="Pfam" id="PF24846">
    <property type="entry name" value="PolC_DP2_cat"/>
    <property type="match status" value="2"/>
</dbReference>
<dbReference type="Pfam" id="PF03833">
    <property type="entry name" value="PolC_DP2_N"/>
    <property type="match status" value="1"/>
</dbReference>
<dbReference type="InterPro" id="IPR006141">
    <property type="entry name" value="Intein_N"/>
</dbReference>
<name>A0A9Q4C4T0_9EURY</name>
<evidence type="ECO:0000256" key="1">
    <source>
        <dbReference type="ARBA" id="ARBA00011053"/>
    </source>
</evidence>
<feature type="domain" description="Hint" evidence="16">
    <location>
        <begin position="871"/>
        <end position="999"/>
    </location>
</feature>
<dbReference type="EC" id="3.1.11.1" evidence="14"/>
<evidence type="ECO:0000256" key="3">
    <source>
        <dbReference type="ARBA" id="ARBA00022679"/>
    </source>
</evidence>
<dbReference type="CDD" id="cd00081">
    <property type="entry name" value="Hint"/>
    <property type="match status" value="1"/>
</dbReference>
<proteinExistence type="inferred from homology"/>
<keyword evidence="3 14" id="KW-0808">Transferase</keyword>
<evidence type="ECO:0000256" key="8">
    <source>
        <dbReference type="ARBA" id="ARBA00022839"/>
    </source>
</evidence>
<accession>A0A9Q4C4T0</accession>
<evidence type="ECO:0000313" key="17">
    <source>
        <dbReference type="EMBL" id="MCX2819040.1"/>
    </source>
</evidence>
<dbReference type="GO" id="GO:0006261">
    <property type="term" value="P:DNA-templated DNA replication"/>
    <property type="evidence" value="ECO:0007669"/>
    <property type="project" value="UniProtKB-UniRule"/>
</dbReference>
<organism evidence="17 18">
    <name type="scientific">Halorutilus salinus</name>
    <dbReference type="NCBI Taxonomy" id="2487751"/>
    <lineage>
        <taxon>Archaea</taxon>
        <taxon>Methanobacteriati</taxon>
        <taxon>Methanobacteriota</taxon>
        <taxon>Stenosarchaea group</taxon>
        <taxon>Halobacteria</taxon>
        <taxon>Halorutilales</taxon>
        <taxon>Halorutilaceae</taxon>
        <taxon>Halorutilus</taxon>
    </lineage>
</organism>
<keyword evidence="7 14" id="KW-0378">Hydrolase</keyword>
<dbReference type="NCBIfam" id="NF011302">
    <property type="entry name" value="PRK14714.1"/>
    <property type="match status" value="1"/>
</dbReference>
<dbReference type="NCBIfam" id="TIGR01445">
    <property type="entry name" value="intein_Nterm"/>
    <property type="match status" value="1"/>
</dbReference>
<dbReference type="RefSeq" id="WP_266086956.1">
    <property type="nucleotide sequence ID" value="NZ_RKLV01000005.1"/>
</dbReference>
<evidence type="ECO:0000256" key="11">
    <source>
        <dbReference type="ARBA" id="ARBA00023268"/>
    </source>
</evidence>
<keyword evidence="10 14" id="KW-0238">DNA-binding</keyword>
<dbReference type="HAMAP" id="MF_00324">
    <property type="entry name" value="DNApol_II_L_arch"/>
    <property type="match status" value="1"/>
</dbReference>
<evidence type="ECO:0000256" key="12">
    <source>
        <dbReference type="ARBA" id="ARBA00025068"/>
    </source>
</evidence>
<dbReference type="GO" id="GO:0006308">
    <property type="term" value="P:DNA catabolic process"/>
    <property type="evidence" value="ECO:0007669"/>
    <property type="project" value="UniProtKB-UniRule"/>
</dbReference>
<keyword evidence="4 14" id="KW-0548">Nucleotidyltransferase</keyword>
<evidence type="ECO:0000256" key="7">
    <source>
        <dbReference type="ARBA" id="ARBA00022801"/>
    </source>
</evidence>
<gene>
    <name evidence="14" type="primary">polC</name>
    <name evidence="17" type="ORF">EGH25_06705</name>
</gene>
<evidence type="ECO:0000256" key="6">
    <source>
        <dbReference type="ARBA" id="ARBA00022722"/>
    </source>
</evidence>
<keyword evidence="9 14" id="KW-0239">DNA-directed DNA polymerase</keyword>
<keyword evidence="11 14" id="KW-0511">Multifunctional enzyme</keyword>
<dbReference type="Pfam" id="PF14890">
    <property type="entry name" value="Intein_splicing"/>
    <property type="match status" value="1"/>
</dbReference>
<keyword evidence="8 14" id="KW-0269">Exonuclease</keyword>
<dbReference type="Proteomes" id="UP001149411">
    <property type="component" value="Unassembled WGS sequence"/>
</dbReference>
<evidence type="ECO:0000256" key="14">
    <source>
        <dbReference type="HAMAP-Rule" id="MF_00324"/>
    </source>
</evidence>
<dbReference type="EMBL" id="RKLV01000005">
    <property type="protein sequence ID" value="MCX2819040.1"/>
    <property type="molecule type" value="Genomic_DNA"/>
</dbReference>
<dbReference type="GO" id="GO:0008310">
    <property type="term" value="F:single-stranded DNA 3'-5' DNA exonuclease activity"/>
    <property type="evidence" value="ECO:0007669"/>
    <property type="project" value="UniProtKB-EC"/>
</dbReference>
<dbReference type="InterPro" id="IPR056171">
    <property type="entry name" value="PolC_DP2_central_dom"/>
</dbReference>
<dbReference type="InterPro" id="IPR036844">
    <property type="entry name" value="Hint_dom_sf"/>
</dbReference>
<comment type="subunit">
    <text evidence="2 14">Heterodimer of a large subunit and a small subunit.</text>
</comment>
<evidence type="ECO:0000256" key="2">
    <source>
        <dbReference type="ARBA" id="ARBA00011315"/>
    </source>
</evidence>
<dbReference type="PIRSF" id="PIRSF016275">
    <property type="entry name" value="PolC_DP2"/>
    <property type="match status" value="1"/>
</dbReference>
<dbReference type="PANTHER" id="PTHR42210:SF1">
    <property type="entry name" value="DNA POLYMERASE II LARGE SUBUNIT"/>
    <property type="match status" value="1"/>
</dbReference>
<evidence type="ECO:0000256" key="13">
    <source>
        <dbReference type="ARBA" id="ARBA00049244"/>
    </source>
</evidence>
<dbReference type="PROSITE" id="PS50817">
    <property type="entry name" value="INTEIN_N_TER"/>
    <property type="match status" value="1"/>
</dbReference>
<dbReference type="GO" id="GO:0003677">
    <property type="term" value="F:DNA binding"/>
    <property type="evidence" value="ECO:0007669"/>
    <property type="project" value="UniProtKB-UniRule"/>
</dbReference>
<comment type="similarity">
    <text evidence="1 14">Belongs to the archaeal DNA polymerase II family.</text>
</comment>
<comment type="caution">
    <text evidence="17">The sequence shown here is derived from an EMBL/GenBank/DDBJ whole genome shotgun (WGS) entry which is preliminary data.</text>
</comment>
<dbReference type="PANTHER" id="PTHR42210">
    <property type="entry name" value="DNA POLYMERASE II LARGE SUBUNIT"/>
    <property type="match status" value="1"/>
</dbReference>
<evidence type="ECO:0000313" key="18">
    <source>
        <dbReference type="Proteomes" id="UP001149411"/>
    </source>
</evidence>
<comment type="catalytic activity">
    <reaction evidence="14">
        <text>Exonucleolytic cleavage in the 3'- to 5'-direction to yield nucleoside 5'-phosphates.</text>
        <dbReference type="EC" id="3.1.11.1"/>
    </reaction>
</comment>
<dbReference type="SMART" id="SM00305">
    <property type="entry name" value="HintC"/>
    <property type="match status" value="1"/>
</dbReference>
<dbReference type="NCBIfam" id="TIGR00354">
    <property type="entry name" value="polC"/>
    <property type="match status" value="1"/>
</dbReference>
<dbReference type="SUPFAM" id="SSF51294">
    <property type="entry name" value="Hedgehog/intein (Hint) domain"/>
    <property type="match status" value="1"/>
</dbReference>
<dbReference type="InterPro" id="IPR003587">
    <property type="entry name" value="Hint_dom_N"/>
</dbReference>
<dbReference type="InterPro" id="IPR003586">
    <property type="entry name" value="Hint_dom_C"/>
</dbReference>
<evidence type="ECO:0000256" key="10">
    <source>
        <dbReference type="ARBA" id="ARBA00023125"/>
    </source>
</evidence>
<reference evidence="17" key="1">
    <citation type="submission" date="2022-09" db="EMBL/GenBank/DDBJ databases">
        <title>Haloadaptaus new haloarchaeum isolated from saline soil.</title>
        <authorList>
            <person name="Duran-Viseras A."/>
            <person name="Sanchez-Porro C."/>
            <person name="Ventosa A."/>
        </authorList>
    </citation>
    <scope>NUCLEOTIDE SEQUENCE</scope>
    <source>
        <strain evidence="17">F3-133</strain>
    </source>
</reference>
<dbReference type="InterPro" id="IPR016033">
    <property type="entry name" value="PolC_DP2_N"/>
</dbReference>
<protein>
    <recommendedName>
        <fullName evidence="14">DNA polymerase II large subunit</fullName>
        <shortName evidence="14">Pol II</shortName>
        <ecNumber evidence="14">2.7.7.7</ecNumber>
    </recommendedName>
    <alternativeName>
        <fullName evidence="14">Exodeoxyribonuclease large subunit</fullName>
        <ecNumber evidence="14">3.1.11.1</ecNumber>
    </alternativeName>
</protein>
<keyword evidence="5 14" id="KW-0235">DNA replication</keyword>
<evidence type="ECO:0000259" key="15">
    <source>
        <dbReference type="SMART" id="SM00305"/>
    </source>
</evidence>
<dbReference type="GO" id="GO:0003887">
    <property type="term" value="F:DNA-directed DNA polymerase activity"/>
    <property type="evidence" value="ECO:0007669"/>
    <property type="project" value="UniProtKB-UniRule"/>
</dbReference>
<dbReference type="InterPro" id="IPR004475">
    <property type="entry name" value="PolC_DP2"/>
</dbReference>
<dbReference type="GO" id="GO:0016539">
    <property type="term" value="P:intein-mediated protein splicing"/>
    <property type="evidence" value="ECO:0007669"/>
    <property type="project" value="InterPro"/>
</dbReference>
<evidence type="ECO:0000256" key="4">
    <source>
        <dbReference type="ARBA" id="ARBA00022695"/>
    </source>
</evidence>
<dbReference type="Gene3D" id="2.170.16.10">
    <property type="entry name" value="Hedgehog/Intein (Hint) domain"/>
    <property type="match status" value="1"/>
</dbReference>